<keyword evidence="2" id="KW-0808">Transferase</keyword>
<evidence type="ECO:0000313" key="2">
    <source>
        <dbReference type="EMBL" id="QAY59474.1"/>
    </source>
</evidence>
<dbReference type="Pfam" id="PF01636">
    <property type="entry name" value="APH"/>
    <property type="match status" value="1"/>
</dbReference>
<proteinExistence type="predicted"/>
<accession>A0A4P6EBV7</accession>
<dbReference type="GO" id="GO:0016740">
    <property type="term" value="F:transferase activity"/>
    <property type="evidence" value="ECO:0007669"/>
    <property type="project" value="UniProtKB-KW"/>
</dbReference>
<gene>
    <name evidence="2" type="ORF">ET475_05345</name>
</gene>
<name>A0A4P6EBV7_9MICO</name>
<evidence type="ECO:0000259" key="1">
    <source>
        <dbReference type="Pfam" id="PF01636"/>
    </source>
</evidence>
<evidence type="ECO:0000313" key="3">
    <source>
        <dbReference type="Proteomes" id="UP000293995"/>
    </source>
</evidence>
<dbReference type="Proteomes" id="UP000293995">
    <property type="component" value="Chromosome"/>
</dbReference>
<dbReference type="Gene3D" id="3.90.1200.10">
    <property type="match status" value="1"/>
</dbReference>
<dbReference type="SUPFAM" id="SSF56112">
    <property type="entry name" value="Protein kinase-like (PK-like)"/>
    <property type="match status" value="1"/>
</dbReference>
<keyword evidence="3" id="KW-1185">Reference proteome</keyword>
<dbReference type="RefSeq" id="WP_129386861.1">
    <property type="nucleotide sequence ID" value="NZ_CP035494.1"/>
</dbReference>
<dbReference type="EMBL" id="CP035494">
    <property type="protein sequence ID" value="QAY59474.1"/>
    <property type="molecule type" value="Genomic_DNA"/>
</dbReference>
<dbReference type="KEGG" id="mprt:ET475_05345"/>
<dbReference type="InterPro" id="IPR011009">
    <property type="entry name" value="Kinase-like_dom_sf"/>
</dbReference>
<organism evidence="2 3">
    <name type="scientific">Microbacterium protaetiae</name>
    <dbReference type="NCBI Taxonomy" id="2509458"/>
    <lineage>
        <taxon>Bacteria</taxon>
        <taxon>Bacillati</taxon>
        <taxon>Actinomycetota</taxon>
        <taxon>Actinomycetes</taxon>
        <taxon>Micrococcales</taxon>
        <taxon>Microbacteriaceae</taxon>
        <taxon>Microbacterium</taxon>
    </lineage>
</organism>
<dbReference type="OrthoDB" id="9797603at2"/>
<sequence length="286" mass="31238">MTMETRYRRPDDDLIEAVVRDALCSRGIHRNTWEFIESGSSSVVVLAADTAVRVARDAKTGAELCRAQALVDRLPELPFGVPRSVGEPVSRGQIVAVPTRRLDGEPHPHGSGEADTLRGLLDVIHSLDPAPLREWLAPARSFSGGVAWHEVMIEQVLPRLPAHVRGEALRRISALAALRPPVLTVNHGDLAGSNILWRRGRVTGVLDWDLAAEDDPAEDVASLAGWHGWDLVSDLADPDTVARAAVFRASFPLQVIAFALVHERSDDEVERGVHRAVRAMEISTQT</sequence>
<dbReference type="InterPro" id="IPR002575">
    <property type="entry name" value="Aminoglycoside_PTrfase"/>
</dbReference>
<dbReference type="AlphaFoldDB" id="A0A4P6EBV7"/>
<protein>
    <submittedName>
        <fullName evidence="2">Aminoglycoside phosphotransferase family protein</fullName>
    </submittedName>
</protein>
<feature type="domain" description="Aminoglycoside phosphotransferase" evidence="1">
    <location>
        <begin position="33"/>
        <end position="230"/>
    </location>
</feature>
<reference evidence="2 3" key="1">
    <citation type="submission" date="2019-01" db="EMBL/GenBank/DDBJ databases">
        <title>Genome sequencing of strain DFW100M-13.</title>
        <authorList>
            <person name="Heo J."/>
            <person name="Kim S.-J."/>
            <person name="Kim J.-S."/>
            <person name="Hong S.-B."/>
            <person name="Kwon S.-W."/>
        </authorList>
    </citation>
    <scope>NUCLEOTIDE SEQUENCE [LARGE SCALE GENOMIC DNA]</scope>
    <source>
        <strain evidence="2 3">DFW100M-13</strain>
    </source>
</reference>